<keyword evidence="2 4" id="KW-0831">Ubiquinone biosynthesis</keyword>
<keyword evidence="1 4" id="KW-0963">Cytoplasm</keyword>
<comment type="subcellular location">
    <subcellularLocation>
        <location evidence="4">Cytoplasm</location>
    </subcellularLocation>
</comment>
<comment type="catalytic activity">
    <reaction evidence="4">
        <text>chorismate = 4-hydroxybenzoate + pyruvate</text>
        <dbReference type="Rhea" id="RHEA:16505"/>
        <dbReference type="ChEBI" id="CHEBI:15361"/>
        <dbReference type="ChEBI" id="CHEBI:17879"/>
        <dbReference type="ChEBI" id="CHEBI:29748"/>
        <dbReference type="EC" id="4.1.3.40"/>
    </reaction>
</comment>
<evidence type="ECO:0000256" key="2">
    <source>
        <dbReference type="ARBA" id="ARBA00022688"/>
    </source>
</evidence>
<dbReference type="InterPro" id="IPR028978">
    <property type="entry name" value="Chorismate_lyase_/UTRA_dom_sf"/>
</dbReference>
<dbReference type="GO" id="GO:0008813">
    <property type="term" value="F:chorismate lyase activity"/>
    <property type="evidence" value="ECO:0007669"/>
    <property type="project" value="UniProtKB-UniRule"/>
</dbReference>
<evidence type="ECO:0000313" key="6">
    <source>
        <dbReference type="Proteomes" id="UP000243629"/>
    </source>
</evidence>
<organism evidence="5 6">
    <name type="scientific">Halopseudomonas yangmingensis</name>
    <dbReference type="NCBI Taxonomy" id="1720063"/>
    <lineage>
        <taxon>Bacteria</taxon>
        <taxon>Pseudomonadati</taxon>
        <taxon>Pseudomonadota</taxon>
        <taxon>Gammaproteobacteria</taxon>
        <taxon>Pseudomonadales</taxon>
        <taxon>Pseudomonadaceae</taxon>
        <taxon>Halopseudomonas</taxon>
    </lineage>
</organism>
<dbReference type="STRING" id="1720063.SAMN05216217_10562"/>
<dbReference type="HAMAP" id="MF_01632">
    <property type="entry name" value="UbiC"/>
    <property type="match status" value="1"/>
</dbReference>
<dbReference type="PANTHER" id="PTHR38683:SF1">
    <property type="entry name" value="CHORISMATE PYRUVATE-LYASE"/>
    <property type="match status" value="1"/>
</dbReference>
<evidence type="ECO:0000256" key="3">
    <source>
        <dbReference type="ARBA" id="ARBA00023239"/>
    </source>
</evidence>
<keyword evidence="3 4" id="KW-0456">Lyase</keyword>
<dbReference type="EC" id="4.1.3.40" evidence="4"/>
<keyword evidence="4" id="KW-0670">Pyruvate</keyword>
<evidence type="ECO:0000313" key="5">
    <source>
        <dbReference type="EMBL" id="SFM43996.1"/>
    </source>
</evidence>
<dbReference type="GO" id="GO:0005829">
    <property type="term" value="C:cytosol"/>
    <property type="evidence" value="ECO:0007669"/>
    <property type="project" value="TreeGrafter"/>
</dbReference>
<sequence>MTLPDWQPADTLSQPPEAALYDWLCEPGSLTSRLQALGSFRVELLRESALPARADEAAALGVAPGSPLWTREVLLHSNGTPCIFARSVMRPEQLTNSPLRLAELGSRSLGERLFGSPDVQRGPIQISRWPDEWLPDPWRGSACWARRSLFSATHLQLLVCEVFLPGWPAGQTA</sequence>
<comment type="similarity">
    <text evidence="4">Belongs to the UbiC family.</text>
</comment>
<feature type="binding site" evidence="4">
    <location>
        <position position="161"/>
    </location>
    <ligand>
        <name>substrate</name>
    </ligand>
</feature>
<comment type="caution">
    <text evidence="4">Lacks conserved residue(s) required for the propagation of feature annotation.</text>
</comment>
<protein>
    <recommendedName>
        <fullName evidence="4">Probable chorismate pyruvate-lyase</fullName>
        <shortName evidence="4">CL</shortName>
        <shortName evidence="4">CPL</shortName>
        <ecNumber evidence="4">4.1.3.40</ecNumber>
    </recommendedName>
</protein>
<feature type="binding site" evidence="4">
    <location>
        <position position="71"/>
    </location>
    <ligand>
        <name>substrate</name>
    </ligand>
</feature>
<dbReference type="GO" id="GO:0042866">
    <property type="term" value="P:pyruvate biosynthetic process"/>
    <property type="evidence" value="ECO:0007669"/>
    <property type="project" value="UniProtKB-UniRule"/>
</dbReference>
<accession>A0A1I4QWC0</accession>
<dbReference type="RefSeq" id="WP_245748143.1">
    <property type="nucleotide sequence ID" value="NZ_FOUI01000005.1"/>
</dbReference>
<feature type="binding site" evidence="4">
    <location>
        <position position="109"/>
    </location>
    <ligand>
        <name>substrate</name>
    </ligand>
</feature>
<keyword evidence="6" id="KW-1185">Reference proteome</keyword>
<dbReference type="EMBL" id="FOUI01000005">
    <property type="protein sequence ID" value="SFM43996.1"/>
    <property type="molecule type" value="Genomic_DNA"/>
</dbReference>
<dbReference type="Gene3D" id="3.40.1410.10">
    <property type="entry name" value="Chorismate lyase-like"/>
    <property type="match status" value="1"/>
</dbReference>
<dbReference type="AlphaFoldDB" id="A0A1I4QWC0"/>
<dbReference type="InterPro" id="IPR007440">
    <property type="entry name" value="Chorismate--pyruvate_lyase"/>
</dbReference>
<dbReference type="UniPathway" id="UPA00232"/>
<reference evidence="6" key="1">
    <citation type="submission" date="2016-10" db="EMBL/GenBank/DDBJ databases">
        <authorList>
            <person name="Varghese N."/>
            <person name="Submissions S."/>
        </authorList>
    </citation>
    <scope>NUCLEOTIDE SEQUENCE [LARGE SCALE GENOMIC DNA]</scope>
    <source>
        <strain evidence="6">DSM 24213</strain>
    </source>
</reference>
<dbReference type="PANTHER" id="PTHR38683">
    <property type="entry name" value="CHORISMATE PYRUVATE-LYASE"/>
    <property type="match status" value="1"/>
</dbReference>
<name>A0A1I4QWC0_9GAMM</name>
<evidence type="ECO:0000256" key="1">
    <source>
        <dbReference type="ARBA" id="ARBA00022490"/>
    </source>
</evidence>
<dbReference type="GO" id="GO:0006744">
    <property type="term" value="P:ubiquinone biosynthetic process"/>
    <property type="evidence" value="ECO:0007669"/>
    <property type="project" value="UniProtKB-UniRule"/>
</dbReference>
<comment type="pathway">
    <text evidence="4">Cofactor biosynthesis; ubiquinone biosynthesis.</text>
</comment>
<evidence type="ECO:0000256" key="4">
    <source>
        <dbReference type="HAMAP-Rule" id="MF_01632"/>
    </source>
</evidence>
<dbReference type="Proteomes" id="UP000243629">
    <property type="component" value="Unassembled WGS sequence"/>
</dbReference>
<dbReference type="Pfam" id="PF04345">
    <property type="entry name" value="Chor_lyase"/>
    <property type="match status" value="1"/>
</dbReference>
<gene>
    <name evidence="4" type="primary">ubiC</name>
    <name evidence="5" type="ORF">SAMN05216217_10562</name>
</gene>
<dbReference type="SUPFAM" id="SSF64288">
    <property type="entry name" value="Chorismate lyase-like"/>
    <property type="match status" value="1"/>
</dbReference>
<comment type="function">
    <text evidence="4">Removes the pyruvyl group from chorismate, with concomitant aromatization of the ring, to provide 4-hydroxybenzoate (4HB) for the ubiquinone pathway.</text>
</comment>
<proteinExistence type="inferred from homology"/>